<dbReference type="InterPro" id="IPR019756">
    <property type="entry name" value="Pept_S26A_signal_pept_1_Ser-AS"/>
</dbReference>
<name>A0A3B0J9S2_9RICK</name>
<dbReference type="GO" id="GO:0004252">
    <property type="term" value="F:serine-type endopeptidase activity"/>
    <property type="evidence" value="ECO:0007669"/>
    <property type="project" value="InterPro"/>
</dbReference>
<dbReference type="PRINTS" id="PR00727">
    <property type="entry name" value="LEADERPTASE"/>
</dbReference>
<dbReference type="GO" id="GO:0009003">
    <property type="term" value="F:signal peptidase activity"/>
    <property type="evidence" value="ECO:0007669"/>
    <property type="project" value="UniProtKB-EC"/>
</dbReference>
<sequence length="261" mass="30724" precursor="true">MCYDKLKFIKKIKLKELRENRIARTRKFLSSLFFLLLIALSIRSFLFEPFHIPSGSMKSTLLEGDYIFTSKYSYGYSKHSFPFSPNIFSGRIFYTPPERGDIIVFKPTRNDSIRFVKRVIGIPGDKVQMIEGELYLNDQKVKRRQIENFFDYESKRNIARYIETLPSGKEHEILIDNLSNKLSYNTPVYYVPDDQFFVMGDNRNNSFDSRFPEIGFIPAENIIGRVNMVGLSFKLSKVDWLPFDFRLPIALRFDRILNKIV</sequence>
<dbReference type="PANTHER" id="PTHR43390">
    <property type="entry name" value="SIGNAL PEPTIDASE I"/>
    <property type="match status" value="1"/>
</dbReference>
<comment type="similarity">
    <text evidence="3 12">Belongs to the peptidase S26 family.</text>
</comment>
<keyword evidence="6 11" id="KW-0645">Protease</keyword>
<accession>A0A3B0J9S2</accession>
<dbReference type="GO" id="GO:0005886">
    <property type="term" value="C:plasma membrane"/>
    <property type="evidence" value="ECO:0007669"/>
    <property type="project" value="UniProtKB-SubCell"/>
</dbReference>
<evidence type="ECO:0000256" key="4">
    <source>
        <dbReference type="ARBA" id="ARBA00013208"/>
    </source>
</evidence>
<dbReference type="InterPro" id="IPR000223">
    <property type="entry name" value="Pept_S26A_signal_pept_1"/>
</dbReference>
<keyword evidence="7" id="KW-0812">Transmembrane</keyword>
<evidence type="ECO:0000256" key="11">
    <source>
        <dbReference type="RuleBase" id="RU003993"/>
    </source>
</evidence>
<evidence type="ECO:0000259" key="13">
    <source>
        <dbReference type="Pfam" id="PF10502"/>
    </source>
</evidence>
<dbReference type="GO" id="GO:0006465">
    <property type="term" value="P:signal peptide processing"/>
    <property type="evidence" value="ECO:0007669"/>
    <property type="project" value="InterPro"/>
</dbReference>
<evidence type="ECO:0000256" key="7">
    <source>
        <dbReference type="ARBA" id="ARBA00022692"/>
    </source>
</evidence>
<gene>
    <name evidence="14" type="primary">lepB</name>
    <name evidence="14" type="ORF">WBAF_0394</name>
</gene>
<proteinExistence type="inferred from homology"/>
<keyword evidence="9" id="KW-0472">Membrane</keyword>
<organism evidence="14">
    <name type="scientific">Wolbachia endosymbiont of Aleurodicus floccissimus</name>
    <dbReference type="NCBI Taxonomy" id="2152762"/>
    <lineage>
        <taxon>Bacteria</taxon>
        <taxon>Pseudomonadati</taxon>
        <taxon>Pseudomonadota</taxon>
        <taxon>Alphaproteobacteria</taxon>
        <taxon>Rickettsiales</taxon>
        <taxon>Anaplasmataceae</taxon>
        <taxon>Wolbachieae</taxon>
        <taxon>Wolbachia</taxon>
    </lineage>
</organism>
<dbReference type="Pfam" id="PF10502">
    <property type="entry name" value="Peptidase_S26"/>
    <property type="match status" value="1"/>
</dbReference>
<feature type="domain" description="Peptidase S26" evidence="13">
    <location>
        <begin position="27"/>
        <end position="229"/>
    </location>
</feature>
<feature type="active site" evidence="10">
    <location>
        <position position="117"/>
    </location>
</feature>
<dbReference type="CDD" id="cd06530">
    <property type="entry name" value="S26_SPase_I"/>
    <property type="match status" value="1"/>
</dbReference>
<evidence type="ECO:0000256" key="9">
    <source>
        <dbReference type="ARBA" id="ARBA00022989"/>
    </source>
</evidence>
<keyword evidence="9" id="KW-1133">Transmembrane helix</keyword>
<evidence type="ECO:0000256" key="1">
    <source>
        <dbReference type="ARBA" id="ARBA00000677"/>
    </source>
</evidence>
<dbReference type="EMBL" id="OUNF01000096">
    <property type="protein sequence ID" value="SPP33863.1"/>
    <property type="molecule type" value="Genomic_DNA"/>
</dbReference>
<comment type="catalytic activity">
    <reaction evidence="1 11">
        <text>Cleavage of hydrophobic, N-terminal signal or leader sequences from secreted and periplasmic proteins.</text>
        <dbReference type="EC" id="3.4.21.89"/>
    </reaction>
</comment>
<dbReference type="PROSITE" id="PS00501">
    <property type="entry name" value="SPASE_I_1"/>
    <property type="match status" value="1"/>
</dbReference>
<dbReference type="NCBIfam" id="TIGR02227">
    <property type="entry name" value="sigpep_I_bact"/>
    <property type="match status" value="1"/>
</dbReference>
<evidence type="ECO:0000256" key="2">
    <source>
        <dbReference type="ARBA" id="ARBA00004162"/>
    </source>
</evidence>
<dbReference type="SUPFAM" id="SSF51306">
    <property type="entry name" value="LexA/Signal peptidase"/>
    <property type="match status" value="1"/>
</dbReference>
<dbReference type="InterPro" id="IPR019533">
    <property type="entry name" value="Peptidase_S26"/>
</dbReference>
<evidence type="ECO:0000313" key="14">
    <source>
        <dbReference type="EMBL" id="SPP33863.1"/>
    </source>
</evidence>
<evidence type="ECO:0000256" key="3">
    <source>
        <dbReference type="ARBA" id="ARBA00009370"/>
    </source>
</evidence>
<comment type="subcellular location">
    <subcellularLocation>
        <location evidence="2">Cell membrane</location>
        <topology evidence="2">Single-pass membrane protein</topology>
    </subcellularLocation>
    <subcellularLocation>
        <location evidence="12">Membrane</location>
        <topology evidence="12">Single-pass type II membrane protein</topology>
    </subcellularLocation>
</comment>
<evidence type="ECO:0000256" key="12">
    <source>
        <dbReference type="RuleBase" id="RU362042"/>
    </source>
</evidence>
<evidence type="ECO:0000256" key="10">
    <source>
        <dbReference type="PIRSR" id="PIRSR600223-1"/>
    </source>
</evidence>
<dbReference type="PROSITE" id="PS00760">
    <property type="entry name" value="SPASE_I_2"/>
    <property type="match status" value="1"/>
</dbReference>
<dbReference type="Gene3D" id="2.10.109.10">
    <property type="entry name" value="Umud Fragment, subunit A"/>
    <property type="match status" value="1"/>
</dbReference>
<evidence type="ECO:0000256" key="8">
    <source>
        <dbReference type="ARBA" id="ARBA00022801"/>
    </source>
</evidence>
<protein>
    <recommendedName>
        <fullName evidence="5 11">Signal peptidase I</fullName>
        <ecNumber evidence="4 11">3.4.21.89</ecNumber>
    </recommendedName>
</protein>
<feature type="active site" evidence="10">
    <location>
        <position position="56"/>
    </location>
</feature>
<evidence type="ECO:0000256" key="5">
    <source>
        <dbReference type="ARBA" id="ARBA00019232"/>
    </source>
</evidence>
<keyword evidence="8 11" id="KW-0378">Hydrolase</keyword>
<dbReference type="EC" id="3.4.21.89" evidence="4 11"/>
<dbReference type="InterPro" id="IPR036286">
    <property type="entry name" value="LexA/Signal_pep-like_sf"/>
</dbReference>
<dbReference type="PANTHER" id="PTHR43390:SF1">
    <property type="entry name" value="CHLOROPLAST PROCESSING PEPTIDASE"/>
    <property type="match status" value="1"/>
</dbReference>
<dbReference type="InterPro" id="IPR019758">
    <property type="entry name" value="Pept_S26A_signal_pept_1_CS"/>
</dbReference>
<dbReference type="InterPro" id="IPR019757">
    <property type="entry name" value="Pept_S26A_signal_pept_1_Lys-AS"/>
</dbReference>
<dbReference type="AlphaFoldDB" id="A0A3B0J9S2"/>
<evidence type="ECO:0000256" key="6">
    <source>
        <dbReference type="ARBA" id="ARBA00022670"/>
    </source>
</evidence>
<dbReference type="PROSITE" id="PS00761">
    <property type="entry name" value="SPASE_I_3"/>
    <property type="match status" value="1"/>
</dbReference>
<reference evidence="14" key="1">
    <citation type="submission" date="2018-04" db="EMBL/GenBank/DDBJ databases">
        <authorList>
            <person name="Go L.Y."/>
            <person name="Mitchell J.A."/>
        </authorList>
    </citation>
    <scope>NUCLEOTIDE SEQUENCE</scope>
    <source>
        <strain evidence="14">WBAF</strain>
    </source>
</reference>